<dbReference type="RefSeq" id="WP_063697235.1">
    <property type="nucleotide sequence ID" value="NZ_BBIM01000025.1"/>
</dbReference>
<keyword evidence="3" id="KW-1185">Reference proteome</keyword>
<dbReference type="Proteomes" id="UP001302696">
    <property type="component" value="Chromosome"/>
</dbReference>
<name>A0ABZ0Q308_9LACO</name>
<feature type="chain" id="PRO_5047038714" evidence="1">
    <location>
        <begin position="27"/>
        <end position="220"/>
    </location>
</feature>
<proteinExistence type="predicted"/>
<protein>
    <submittedName>
        <fullName evidence="2">Uncharacterized protein</fullName>
    </submittedName>
</protein>
<evidence type="ECO:0000313" key="2">
    <source>
        <dbReference type="EMBL" id="WPC20907.1"/>
    </source>
</evidence>
<evidence type="ECO:0000256" key="1">
    <source>
        <dbReference type="SAM" id="SignalP"/>
    </source>
</evidence>
<sequence length="220" mass="24553">MRKLVIKIIVASILLSFGGSITYAEAATTGAEQLQGGNEKQFLSQSEVEKVDKFVVVKDNQFILNTSMVTPDLRDIIETQISTTNDTIRKNGYTINPETKEINENTHTPQIMARSASVKGLSHKWFWWGERVYFKTNAAVNYIVNRFYSHAETLTGLGIVSTVLSSGVATAVAGSGALYFQHVARRLNAYNNSHRKKHIYMDMNYHGGVSFTPSKEVNKI</sequence>
<keyword evidence="1" id="KW-0732">Signal</keyword>
<feature type="signal peptide" evidence="1">
    <location>
        <begin position="1"/>
        <end position="26"/>
    </location>
</feature>
<dbReference type="EMBL" id="CP104778">
    <property type="protein sequence ID" value="WPC20907.1"/>
    <property type="molecule type" value="Genomic_DNA"/>
</dbReference>
<evidence type="ECO:0000313" key="3">
    <source>
        <dbReference type="Proteomes" id="UP001302696"/>
    </source>
</evidence>
<accession>A0ABZ0Q308</accession>
<gene>
    <name evidence="2" type="ORF">N6G96_06260</name>
</gene>
<organism evidence="2 3">
    <name type="scientific">Pediococcus inopinatus</name>
    <dbReference type="NCBI Taxonomy" id="114090"/>
    <lineage>
        <taxon>Bacteria</taxon>
        <taxon>Bacillati</taxon>
        <taxon>Bacillota</taxon>
        <taxon>Bacilli</taxon>
        <taxon>Lactobacillales</taxon>
        <taxon>Lactobacillaceae</taxon>
        <taxon>Pediococcus</taxon>
    </lineage>
</organism>
<reference evidence="3" key="1">
    <citation type="submission" date="2024-06" db="EMBL/GenBank/DDBJ databases">
        <authorList>
            <person name="Chang H.C."/>
            <person name="Mun S.Y."/>
        </authorList>
    </citation>
    <scope>NUCLEOTIDE SEQUENCE [LARGE SCALE GENOMIC DNA]</scope>
    <source>
        <strain evidence="3">KT1</strain>
    </source>
</reference>